<evidence type="ECO:0000256" key="10">
    <source>
        <dbReference type="ARBA" id="ARBA00022977"/>
    </source>
</evidence>
<feature type="binding site" evidence="11">
    <location>
        <position position="121"/>
    </location>
    <ligand>
        <name>ATP</name>
        <dbReference type="ChEBI" id="CHEBI:30616"/>
    </ligand>
</feature>
<reference evidence="13 15" key="3">
    <citation type="submission" date="2018-06" db="EMBL/GenBank/DDBJ databases">
        <authorList>
            <consortium name="Pathogen Informatics"/>
            <person name="Doyle S."/>
        </authorList>
    </citation>
    <scope>NUCLEOTIDE SEQUENCE [LARGE SCALE GENOMIC DNA]</scope>
    <source>
        <strain evidence="13 15">NCTC11327</strain>
    </source>
</reference>
<proteinExistence type="inferred from homology"/>
<dbReference type="EMBL" id="UHIP01000001">
    <property type="protein sequence ID" value="SUP22416.1"/>
    <property type="molecule type" value="Genomic_DNA"/>
</dbReference>
<reference evidence="12" key="2">
    <citation type="submission" date="2018-01" db="EMBL/GenBank/DDBJ databases">
        <title>FDA dAtabase for Regulatory Grade micrObial Sequences (FDA-ARGOS): Supporting development and validation of Infectious Disease Dx tests.</title>
        <authorList>
            <person name="Hoffmann M."/>
            <person name="Allard M."/>
            <person name="Evans P."/>
            <person name="Brown E."/>
            <person name="Tallon L."/>
            <person name="Sadzewicz L."/>
            <person name="Sengamalay N."/>
            <person name="Ott S."/>
            <person name="Godinez A."/>
            <person name="Nagaraj S."/>
            <person name="Vyas G."/>
            <person name="Aluvathingal J."/>
            <person name="Nadendla S."/>
            <person name="Geyer C."/>
            <person name="Sichtig H."/>
        </authorList>
    </citation>
    <scope>NUCLEOTIDE SEQUENCE</scope>
    <source>
        <strain evidence="12">ATCC 33809</strain>
    </source>
</reference>
<sequence length="268" mass="28057">MNTLLIADTFRTLRATKPLVVNITNYVVMNNSANALLAAGASPIMAHSRQEMDELMQFAGALVINIGTLDEIWLARMEYAIEAANRNHKPVVLDPVGCGASRLRTDASRNLAAKADTLIIRANASEVMAMAGEAAQGQGVDARDSSHSAIAAAKALVNRYQANVVISGPQDFIVTDSHVCQLSNGDKLMPLVTGMGCSLSALTGACAAAGDLTGLTAAAIMGVAGELAARRAKGPGSLQMELLDALHQLDEATLLQLLRFEDVSEAMA</sequence>
<dbReference type="GO" id="GO:0009229">
    <property type="term" value="P:thiamine diphosphate biosynthetic process"/>
    <property type="evidence" value="ECO:0007669"/>
    <property type="project" value="UniProtKB-UniRule"/>
</dbReference>
<dbReference type="AlphaFoldDB" id="A0AAX2LRP8"/>
<evidence type="ECO:0000256" key="4">
    <source>
        <dbReference type="ARBA" id="ARBA00022679"/>
    </source>
</evidence>
<evidence type="ECO:0000256" key="9">
    <source>
        <dbReference type="ARBA" id="ARBA00022842"/>
    </source>
</evidence>
<comment type="pathway">
    <text evidence="3 11">Cofactor biosynthesis; thiamine diphosphate biosynthesis; 4-methyl-5-(2-phosphoethyl)-thiazole from 5-(2-hydroxyethyl)-4-methylthiazole: step 1/1.</text>
</comment>
<feature type="binding site" evidence="11">
    <location>
        <position position="167"/>
    </location>
    <ligand>
        <name>ATP</name>
        <dbReference type="ChEBI" id="CHEBI:30616"/>
    </ligand>
</feature>
<comment type="catalytic activity">
    <reaction evidence="1 11">
        <text>5-(2-hydroxyethyl)-4-methylthiazole + ATP = 4-methyl-5-(2-phosphooxyethyl)-thiazole + ADP + H(+)</text>
        <dbReference type="Rhea" id="RHEA:24212"/>
        <dbReference type="ChEBI" id="CHEBI:15378"/>
        <dbReference type="ChEBI" id="CHEBI:17957"/>
        <dbReference type="ChEBI" id="CHEBI:30616"/>
        <dbReference type="ChEBI" id="CHEBI:58296"/>
        <dbReference type="ChEBI" id="CHEBI:456216"/>
        <dbReference type="EC" id="2.7.1.50"/>
    </reaction>
</comment>
<dbReference type="KEGG" id="vfl:AL536_11525"/>
<organism evidence="13 15">
    <name type="scientific">Vibrio fluvialis</name>
    <dbReference type="NCBI Taxonomy" id="676"/>
    <lineage>
        <taxon>Bacteria</taxon>
        <taxon>Pseudomonadati</taxon>
        <taxon>Pseudomonadota</taxon>
        <taxon>Gammaproteobacteria</taxon>
        <taxon>Vibrionales</taxon>
        <taxon>Vibrionaceae</taxon>
        <taxon>Vibrio</taxon>
    </lineage>
</organism>
<dbReference type="GeneID" id="29386879"/>
<evidence type="ECO:0000256" key="7">
    <source>
        <dbReference type="ARBA" id="ARBA00022777"/>
    </source>
</evidence>
<keyword evidence="9 11" id="KW-0460">Magnesium</keyword>
<evidence type="ECO:0000256" key="8">
    <source>
        <dbReference type="ARBA" id="ARBA00022840"/>
    </source>
</evidence>
<dbReference type="GO" id="GO:0004417">
    <property type="term" value="F:hydroxyethylthiazole kinase activity"/>
    <property type="evidence" value="ECO:0007669"/>
    <property type="project" value="UniProtKB-UniRule"/>
</dbReference>
<evidence type="ECO:0000256" key="5">
    <source>
        <dbReference type="ARBA" id="ARBA00022723"/>
    </source>
</evidence>
<evidence type="ECO:0000256" key="1">
    <source>
        <dbReference type="ARBA" id="ARBA00001771"/>
    </source>
</evidence>
<evidence type="ECO:0000256" key="2">
    <source>
        <dbReference type="ARBA" id="ARBA00001946"/>
    </source>
</evidence>
<dbReference type="EMBL" id="CP014035">
    <property type="protein sequence ID" value="AMF94120.1"/>
    <property type="molecule type" value="Genomic_DNA"/>
</dbReference>
<keyword evidence="5 11" id="KW-0479">Metal-binding</keyword>
<feature type="binding site" evidence="11">
    <location>
        <position position="45"/>
    </location>
    <ligand>
        <name>substrate</name>
    </ligand>
</feature>
<dbReference type="Proteomes" id="UP000254626">
    <property type="component" value="Unassembled WGS sequence"/>
</dbReference>
<dbReference type="GO" id="GO:0005524">
    <property type="term" value="F:ATP binding"/>
    <property type="evidence" value="ECO:0007669"/>
    <property type="project" value="UniProtKB-UniRule"/>
</dbReference>
<comment type="function">
    <text evidence="11">Catalyzes the phosphorylation of the hydroxyl group of 4-methyl-5-beta-hydroxyethylthiazole (THZ).</text>
</comment>
<accession>A0AAX2LRP8</accession>
<feature type="binding site" evidence="11">
    <location>
        <position position="194"/>
    </location>
    <ligand>
        <name>substrate</name>
    </ligand>
</feature>
<dbReference type="Pfam" id="PF02110">
    <property type="entry name" value="HK"/>
    <property type="match status" value="1"/>
</dbReference>
<dbReference type="GO" id="GO:0009228">
    <property type="term" value="P:thiamine biosynthetic process"/>
    <property type="evidence" value="ECO:0007669"/>
    <property type="project" value="UniProtKB-KW"/>
</dbReference>
<gene>
    <name evidence="11 13" type="primary">thiM</name>
    <name evidence="12" type="ORF">AL536_11525</name>
    <name evidence="13" type="ORF">NCTC11327_01036</name>
</gene>
<dbReference type="GO" id="GO:0000287">
    <property type="term" value="F:magnesium ion binding"/>
    <property type="evidence" value="ECO:0007669"/>
    <property type="project" value="UniProtKB-UniRule"/>
</dbReference>
<keyword evidence="10 11" id="KW-0784">Thiamine biosynthesis</keyword>
<reference evidence="14" key="1">
    <citation type="submission" date="2015-12" db="EMBL/GenBank/DDBJ databases">
        <title>FDA dAtabase for Regulatory Grade micrObial Sequences (FDA-ARGOS): Supporting development and validation of Infectious Disease Dx tests.</title>
        <authorList>
            <person name="Hoffmann M."/>
            <person name="Allard M."/>
            <person name="Evans P."/>
            <person name="Brown E."/>
            <person name="Tallon L.J."/>
            <person name="Sadzewicz L."/>
            <person name="Sengamalay N."/>
            <person name="Ott S."/>
            <person name="Godinez A."/>
            <person name="Nagaraj S."/>
            <person name="Vyas G."/>
            <person name="Aluvathingal J."/>
            <person name="Nadendla S."/>
            <person name="Geyer C."/>
            <person name="Sichtig H."/>
        </authorList>
    </citation>
    <scope>NUCLEOTIDE SEQUENCE [LARGE SCALE GENOMIC DNA]</scope>
    <source>
        <strain evidence="14">ATCC 33809</strain>
    </source>
</reference>
<protein>
    <recommendedName>
        <fullName evidence="11">Hydroxyethylthiazole kinase</fullName>
        <ecNumber evidence="11">2.7.1.50</ecNumber>
    </recommendedName>
    <alternativeName>
        <fullName evidence="11">4-methyl-5-beta-hydroxyethylthiazole kinase</fullName>
        <shortName evidence="11">TH kinase</shortName>
        <shortName evidence="11">Thz kinase</shortName>
    </alternativeName>
</protein>
<keyword evidence="6 11" id="KW-0547">Nucleotide-binding</keyword>
<comment type="similarity">
    <text evidence="11">Belongs to the Thz kinase family.</text>
</comment>
<dbReference type="InterPro" id="IPR029056">
    <property type="entry name" value="Ribokinase-like"/>
</dbReference>
<dbReference type="InterPro" id="IPR000417">
    <property type="entry name" value="Hyethyz_kinase"/>
</dbReference>
<evidence type="ECO:0000313" key="13">
    <source>
        <dbReference type="EMBL" id="SUP22416.1"/>
    </source>
</evidence>
<keyword evidence="4 11" id="KW-0808">Transferase</keyword>
<evidence type="ECO:0000313" key="14">
    <source>
        <dbReference type="Proteomes" id="UP000057088"/>
    </source>
</evidence>
<evidence type="ECO:0000256" key="6">
    <source>
        <dbReference type="ARBA" id="ARBA00022741"/>
    </source>
</evidence>
<dbReference type="CDD" id="cd01170">
    <property type="entry name" value="THZ_kinase"/>
    <property type="match status" value="1"/>
</dbReference>
<name>A0AAX2LRP8_VIBFL</name>
<keyword evidence="14" id="KW-1185">Reference proteome</keyword>
<keyword evidence="8 11" id="KW-0067">ATP-binding</keyword>
<evidence type="ECO:0000256" key="3">
    <source>
        <dbReference type="ARBA" id="ARBA00004868"/>
    </source>
</evidence>
<dbReference type="EC" id="2.7.1.50" evidence="11"/>
<dbReference type="PIRSF" id="PIRSF000513">
    <property type="entry name" value="Thz_kinase"/>
    <property type="match status" value="1"/>
</dbReference>
<evidence type="ECO:0000313" key="12">
    <source>
        <dbReference type="EMBL" id="AMF94120.1"/>
    </source>
</evidence>
<dbReference type="RefSeq" id="WP_061056374.1">
    <property type="nucleotide sequence ID" value="NZ_CABLBX010000001.1"/>
</dbReference>
<evidence type="ECO:0000313" key="15">
    <source>
        <dbReference type="Proteomes" id="UP000254626"/>
    </source>
</evidence>
<dbReference type="PRINTS" id="PR01099">
    <property type="entry name" value="HYETHTZKNASE"/>
</dbReference>
<dbReference type="NCBIfam" id="NF006830">
    <property type="entry name" value="PRK09355.1"/>
    <property type="match status" value="1"/>
</dbReference>
<dbReference type="SUPFAM" id="SSF53613">
    <property type="entry name" value="Ribokinase-like"/>
    <property type="match status" value="1"/>
</dbReference>
<dbReference type="Proteomes" id="UP000057088">
    <property type="component" value="Chromosome 2"/>
</dbReference>
<comment type="cofactor">
    <cofactor evidence="2 11">
        <name>Mg(2+)</name>
        <dbReference type="ChEBI" id="CHEBI:18420"/>
    </cofactor>
</comment>
<dbReference type="Gene3D" id="3.40.1190.20">
    <property type="match status" value="1"/>
</dbReference>
<dbReference type="HAMAP" id="MF_00228">
    <property type="entry name" value="Thz_kinase"/>
    <property type="match status" value="1"/>
</dbReference>
<keyword evidence="7 11" id="KW-0418">Kinase</keyword>
<evidence type="ECO:0000256" key="11">
    <source>
        <dbReference type="HAMAP-Rule" id="MF_00228"/>
    </source>
</evidence>